<keyword evidence="1" id="KW-0479">Metal-binding</keyword>
<evidence type="ECO:0000313" key="7">
    <source>
        <dbReference type="EMBL" id="CAE0639432.1"/>
    </source>
</evidence>
<dbReference type="PANTHER" id="PTHR10131">
    <property type="entry name" value="TNF RECEPTOR ASSOCIATED FACTOR"/>
    <property type="match status" value="1"/>
</dbReference>
<feature type="domain" description="Zinc finger C3HC4 RING-type" evidence="6">
    <location>
        <begin position="36"/>
        <end position="67"/>
    </location>
</feature>
<keyword evidence="3" id="KW-0862">Zinc</keyword>
<dbReference type="EMBL" id="HBIU01040055">
    <property type="protein sequence ID" value="CAE0639432.1"/>
    <property type="molecule type" value="Transcribed_RNA"/>
</dbReference>
<dbReference type="InterPro" id="IPR018957">
    <property type="entry name" value="Znf_C3HC4_RING-type"/>
</dbReference>
<dbReference type="AlphaFoldDB" id="A0A6V1TCR2"/>
<protein>
    <recommendedName>
        <fullName evidence="6">Zinc finger C3HC4 RING-type domain-containing protein</fullName>
    </recommendedName>
</protein>
<organism evidence="7">
    <name type="scientific">Heterosigma akashiwo</name>
    <name type="common">Chromophytic alga</name>
    <name type="synonym">Heterosigma carterae</name>
    <dbReference type="NCBI Taxonomy" id="2829"/>
    <lineage>
        <taxon>Eukaryota</taxon>
        <taxon>Sar</taxon>
        <taxon>Stramenopiles</taxon>
        <taxon>Ochrophyta</taxon>
        <taxon>Raphidophyceae</taxon>
        <taxon>Chattonellales</taxon>
        <taxon>Chattonellaceae</taxon>
        <taxon>Heterosigma</taxon>
    </lineage>
</organism>
<gene>
    <name evidence="7" type="ORF">HAKA00212_LOCUS18247</name>
    <name evidence="8" type="ORF">HAKA00212_LOCUS18248</name>
</gene>
<feature type="coiled-coil region" evidence="4">
    <location>
        <begin position="138"/>
        <end position="179"/>
    </location>
</feature>
<dbReference type="GO" id="GO:0008270">
    <property type="term" value="F:zinc ion binding"/>
    <property type="evidence" value="ECO:0007669"/>
    <property type="project" value="UniProtKB-KW"/>
</dbReference>
<evidence type="ECO:0000256" key="2">
    <source>
        <dbReference type="ARBA" id="ARBA00022771"/>
    </source>
</evidence>
<dbReference type="PANTHER" id="PTHR10131:SF94">
    <property type="entry name" value="TNF RECEPTOR-ASSOCIATED FACTOR 4"/>
    <property type="match status" value="1"/>
</dbReference>
<dbReference type="SUPFAM" id="SSF57850">
    <property type="entry name" value="RING/U-box"/>
    <property type="match status" value="1"/>
</dbReference>
<name>A0A6V1TCR2_HETAK</name>
<reference evidence="7" key="1">
    <citation type="submission" date="2021-01" db="EMBL/GenBank/DDBJ databases">
        <authorList>
            <person name="Corre E."/>
            <person name="Pelletier E."/>
            <person name="Niang G."/>
            <person name="Scheremetjew M."/>
            <person name="Finn R."/>
            <person name="Kale V."/>
            <person name="Holt S."/>
            <person name="Cochrane G."/>
            <person name="Meng A."/>
            <person name="Brown T."/>
            <person name="Cohen L."/>
        </authorList>
    </citation>
    <scope>NUCLEOTIDE SEQUENCE</scope>
    <source>
        <strain evidence="7">CCMP3107</strain>
    </source>
</reference>
<accession>A0A6V1TCR2</accession>
<dbReference type="EMBL" id="HBIU01040056">
    <property type="protein sequence ID" value="CAE0639433.1"/>
    <property type="molecule type" value="Transcribed_RNA"/>
</dbReference>
<dbReference type="SUPFAM" id="SSF49599">
    <property type="entry name" value="TRAF domain-like"/>
    <property type="match status" value="1"/>
</dbReference>
<feature type="region of interest" description="Disordered" evidence="5">
    <location>
        <begin position="187"/>
        <end position="249"/>
    </location>
</feature>
<sequence length="269" mass="30920">MHPSADDELKRWIVQRYNSNRSTCFVFITFLLATQEVLEKPVQTPCEHLFCEDELLEWLLRKETCPVDQTIINPDEICKASRIITNMLGELERYCKFKDKGCEWAGPSDRLKNHLEEECKHQKEVSNEEALLLKDAEIAHLLSEIAQRDERMERMEQKLENYSHEIVSLRRKVAALESVLYGDENDDRGSIGVYKSEDRTSQPKHHVTAANSSNDDIPNSHMWRPVGSSSTRSEETKQQQGNSGGAGGVILTELQKLRLSESVLQQKHR</sequence>
<evidence type="ECO:0000256" key="5">
    <source>
        <dbReference type="SAM" id="MobiDB-lite"/>
    </source>
</evidence>
<evidence type="ECO:0000313" key="8">
    <source>
        <dbReference type="EMBL" id="CAE0639433.1"/>
    </source>
</evidence>
<evidence type="ECO:0000256" key="4">
    <source>
        <dbReference type="SAM" id="Coils"/>
    </source>
</evidence>
<evidence type="ECO:0000256" key="1">
    <source>
        <dbReference type="ARBA" id="ARBA00022723"/>
    </source>
</evidence>
<dbReference type="Gene3D" id="3.30.40.10">
    <property type="entry name" value="Zinc/RING finger domain, C3HC4 (zinc finger)"/>
    <property type="match status" value="1"/>
</dbReference>
<evidence type="ECO:0000256" key="3">
    <source>
        <dbReference type="ARBA" id="ARBA00022833"/>
    </source>
</evidence>
<keyword evidence="4" id="KW-0175">Coiled coil</keyword>
<dbReference type="Pfam" id="PF00097">
    <property type="entry name" value="zf-C3HC4"/>
    <property type="match status" value="1"/>
</dbReference>
<dbReference type="InterPro" id="IPR013083">
    <property type="entry name" value="Znf_RING/FYVE/PHD"/>
</dbReference>
<evidence type="ECO:0000259" key="6">
    <source>
        <dbReference type="Pfam" id="PF00097"/>
    </source>
</evidence>
<proteinExistence type="predicted"/>
<keyword evidence="2" id="KW-0863">Zinc-finger</keyword>